<dbReference type="InParanoid" id="K2QS36"/>
<dbReference type="Proteomes" id="UP000007129">
    <property type="component" value="Unassembled WGS sequence"/>
</dbReference>
<dbReference type="AlphaFoldDB" id="K2QS36"/>
<dbReference type="HOGENOM" id="CLU_2061954_0_0_1"/>
<comment type="caution">
    <text evidence="2">The sequence shown here is derived from an EMBL/GenBank/DDBJ whole genome shotgun (WGS) entry which is preliminary data.</text>
</comment>
<protein>
    <submittedName>
        <fullName evidence="2">Uncharacterized protein</fullName>
    </submittedName>
</protein>
<dbReference type="VEuPathDB" id="FungiDB:MPH_10174"/>
<dbReference type="EMBL" id="AHHD01000440">
    <property type="protein sequence ID" value="EKG12706.1"/>
    <property type="molecule type" value="Genomic_DNA"/>
</dbReference>
<dbReference type="STRING" id="1126212.K2QS36"/>
<name>K2QS36_MACPH</name>
<sequence length="119" mass="13000">MTASFATLSFTRPTQRPISFVHYSGPKEIGKSTATRVSRDHGAIDDSLESTETISFPEIVEPSGPATREPPTVIDDECFETHGVTQQDGSERSTIDEALAERRVSTDADQVATYQVLII</sequence>
<feature type="region of interest" description="Disordered" evidence="1">
    <location>
        <begin position="33"/>
        <end position="52"/>
    </location>
</feature>
<organism evidence="2 3">
    <name type="scientific">Macrophomina phaseolina (strain MS6)</name>
    <name type="common">Charcoal rot fungus</name>
    <dbReference type="NCBI Taxonomy" id="1126212"/>
    <lineage>
        <taxon>Eukaryota</taxon>
        <taxon>Fungi</taxon>
        <taxon>Dikarya</taxon>
        <taxon>Ascomycota</taxon>
        <taxon>Pezizomycotina</taxon>
        <taxon>Dothideomycetes</taxon>
        <taxon>Dothideomycetes incertae sedis</taxon>
        <taxon>Botryosphaeriales</taxon>
        <taxon>Botryosphaeriaceae</taxon>
        <taxon>Macrophomina</taxon>
    </lineage>
</organism>
<proteinExistence type="predicted"/>
<evidence type="ECO:0000313" key="2">
    <source>
        <dbReference type="EMBL" id="EKG12706.1"/>
    </source>
</evidence>
<accession>K2QS36</accession>
<reference evidence="2 3" key="1">
    <citation type="journal article" date="2012" name="BMC Genomics">
        <title>Tools to kill: Genome of one of the most destructive plant pathogenic fungi Macrophomina phaseolina.</title>
        <authorList>
            <person name="Islam M.S."/>
            <person name="Haque M.S."/>
            <person name="Islam M.M."/>
            <person name="Emdad E.M."/>
            <person name="Halim A."/>
            <person name="Hossen Q.M.M."/>
            <person name="Hossain M.Z."/>
            <person name="Ahmed B."/>
            <person name="Rahim S."/>
            <person name="Rahman M.S."/>
            <person name="Alam M.M."/>
            <person name="Hou S."/>
            <person name="Wan X."/>
            <person name="Saito J.A."/>
            <person name="Alam M."/>
        </authorList>
    </citation>
    <scope>NUCLEOTIDE SEQUENCE [LARGE SCALE GENOMIC DNA]</scope>
    <source>
        <strain evidence="2 3">MS6</strain>
    </source>
</reference>
<evidence type="ECO:0000256" key="1">
    <source>
        <dbReference type="SAM" id="MobiDB-lite"/>
    </source>
</evidence>
<evidence type="ECO:0000313" key="3">
    <source>
        <dbReference type="Proteomes" id="UP000007129"/>
    </source>
</evidence>
<gene>
    <name evidence="2" type="ORF">MPH_10174</name>
</gene>